<reference evidence="1" key="1">
    <citation type="submission" date="2021-05" db="EMBL/GenBank/DDBJ databases">
        <authorList>
            <person name="Scholz U."/>
            <person name="Mascher M."/>
            <person name="Fiebig A."/>
        </authorList>
    </citation>
    <scope>NUCLEOTIDE SEQUENCE [LARGE SCALE GENOMIC DNA]</scope>
</reference>
<dbReference type="EnsemblPlants" id="AVESA.00010b.r2.3CG0500150.1">
    <property type="protein sequence ID" value="AVESA.00010b.r2.3CG0500150.1.CDS.1"/>
    <property type="gene ID" value="AVESA.00010b.r2.3CG0500150"/>
</dbReference>
<evidence type="ECO:0000313" key="2">
    <source>
        <dbReference type="Proteomes" id="UP001732700"/>
    </source>
</evidence>
<dbReference type="Proteomes" id="UP001732700">
    <property type="component" value="Chromosome 3C"/>
</dbReference>
<sequence length="501" mass="57130">MEVLVSAVLGDVISKSISFFVDRYHRQKTGSAGESLERLRPLLLRAQAIVEEAERRHITNQAMLRQLDTLRHGMYGGCYMLDTFTCRGHAEGDAMAKDEVSHDWFALCRFRPAKRLCLAARTPKKMVSGGRGLNELREVLCGLEIIVADMEEFVLFLKSYPPMCRQPSSSSYLSSGMCMFGRHTEYERIVSFLLQIGTANLSVLPIVGPVRVGKSTLVEHVCYDKRVRSYFSSIVFFTEDDLQCVKADGNALQLQESGVIKHRNGESHGRLLIIIELIGDFEEEIWRRLCSLLSHMAHGSKVIVTSRSEKIMQFGTTQAVKLNVLSQEAYWYLFKMIALGSAGREDYRELSSIAMEIAAELNASFPNASIIGTLLRDNLDVRFWRKVLEHVREFRDKHLLIFGEHPVDLVKKDQPVYLWRMTGSSEALIAHRCYQVCSPQHKIPKLTMHDILCGRPIPRGNFEVLAWKSQIPPYYSYLMSCSIMTSRHMVLKKKRSRLQSI</sequence>
<reference evidence="1" key="2">
    <citation type="submission" date="2025-09" db="UniProtKB">
        <authorList>
            <consortium name="EnsemblPlants"/>
        </authorList>
    </citation>
    <scope>IDENTIFICATION</scope>
</reference>
<protein>
    <submittedName>
        <fullName evidence="1">Uncharacterized protein</fullName>
    </submittedName>
</protein>
<keyword evidence="2" id="KW-1185">Reference proteome</keyword>
<evidence type="ECO:0000313" key="1">
    <source>
        <dbReference type="EnsemblPlants" id="AVESA.00010b.r2.3CG0500150.1.CDS.1"/>
    </source>
</evidence>
<proteinExistence type="predicted"/>
<organism evidence="1 2">
    <name type="scientific">Avena sativa</name>
    <name type="common">Oat</name>
    <dbReference type="NCBI Taxonomy" id="4498"/>
    <lineage>
        <taxon>Eukaryota</taxon>
        <taxon>Viridiplantae</taxon>
        <taxon>Streptophyta</taxon>
        <taxon>Embryophyta</taxon>
        <taxon>Tracheophyta</taxon>
        <taxon>Spermatophyta</taxon>
        <taxon>Magnoliopsida</taxon>
        <taxon>Liliopsida</taxon>
        <taxon>Poales</taxon>
        <taxon>Poaceae</taxon>
        <taxon>BOP clade</taxon>
        <taxon>Pooideae</taxon>
        <taxon>Poodae</taxon>
        <taxon>Poeae</taxon>
        <taxon>Poeae Chloroplast Group 1 (Aveneae type)</taxon>
        <taxon>Aveninae</taxon>
        <taxon>Avena</taxon>
    </lineage>
</organism>
<accession>A0ACD5VSN5</accession>
<name>A0ACD5VSN5_AVESA</name>